<feature type="region of interest" description="Disordered" evidence="1">
    <location>
        <begin position="1"/>
        <end position="20"/>
    </location>
</feature>
<proteinExistence type="predicted"/>
<feature type="region of interest" description="Disordered" evidence="1">
    <location>
        <begin position="274"/>
        <end position="300"/>
    </location>
</feature>
<feature type="domain" description="BZIP" evidence="2">
    <location>
        <begin position="56"/>
        <end position="119"/>
    </location>
</feature>
<evidence type="ECO:0000313" key="3">
    <source>
        <dbReference type="EMBL" id="CEK73265.1"/>
    </source>
</evidence>
<organism evidence="3">
    <name type="scientific">Arion vulgaris</name>
    <dbReference type="NCBI Taxonomy" id="1028688"/>
    <lineage>
        <taxon>Eukaryota</taxon>
        <taxon>Metazoa</taxon>
        <taxon>Spiralia</taxon>
        <taxon>Lophotrochozoa</taxon>
        <taxon>Mollusca</taxon>
        <taxon>Gastropoda</taxon>
        <taxon>Heterobranchia</taxon>
        <taxon>Euthyneura</taxon>
        <taxon>Panpulmonata</taxon>
        <taxon>Eupulmonata</taxon>
        <taxon>Stylommatophora</taxon>
        <taxon>Helicina</taxon>
        <taxon>Arionoidea</taxon>
        <taxon>Arionidae</taxon>
        <taxon>Arion</taxon>
    </lineage>
</organism>
<gene>
    <name evidence="3" type="primary">ORF85967</name>
</gene>
<dbReference type="InterPro" id="IPR046347">
    <property type="entry name" value="bZIP_sf"/>
</dbReference>
<dbReference type="PROSITE" id="PS50217">
    <property type="entry name" value="BZIP"/>
    <property type="match status" value="1"/>
</dbReference>
<sequence length="300" mass="34458">TSSSMSAPPDTATDNLNVKMQLNCRIKEKMKSEGRELTSVDQTTDSKDDQLTEEDIQRRMDKKERNKEAARRSRDKKKEDELKLREQNRLLVSENQQLKSSVSQCKIRNEVVREFIEKLECLVGNSIHQQEHGDDMDQETGSNSANQTYRSLTFTEKDDKYITRISEDLEDLELQKPQPVQHILCSLCSQTVTSSGSYRYDDNLNQYRIGTGIQESIGHNNVSNFTENVRREVSFEVGETQNEINLDVQGNRSLLNSHVPSTDGISPWFTNRDMERESREASEAVLAVMQPPPEKKPRLE</sequence>
<reference evidence="3" key="1">
    <citation type="submission" date="2014-12" db="EMBL/GenBank/DDBJ databases">
        <title>Insight into the proteome of Arion vulgaris.</title>
        <authorList>
            <person name="Aradska J."/>
            <person name="Bulat T."/>
            <person name="Smidak R."/>
            <person name="Sarate P."/>
            <person name="Gangsoo J."/>
            <person name="Sialana F."/>
            <person name="Bilban M."/>
            <person name="Lubec G."/>
        </authorList>
    </citation>
    <scope>NUCLEOTIDE SEQUENCE</scope>
    <source>
        <tissue evidence="3">Skin</tissue>
    </source>
</reference>
<evidence type="ECO:0000259" key="2">
    <source>
        <dbReference type="PROSITE" id="PS50217"/>
    </source>
</evidence>
<dbReference type="Pfam" id="PF00170">
    <property type="entry name" value="bZIP_1"/>
    <property type="match status" value="1"/>
</dbReference>
<dbReference type="EMBL" id="HACG01026400">
    <property type="protein sequence ID" value="CEK73265.1"/>
    <property type="molecule type" value="Transcribed_RNA"/>
</dbReference>
<protein>
    <recommendedName>
        <fullName evidence="2">BZIP domain-containing protein</fullName>
    </recommendedName>
</protein>
<name>A0A0B6ZZV8_9EUPU</name>
<accession>A0A0B6ZZV8</accession>
<dbReference type="SUPFAM" id="SSF57959">
    <property type="entry name" value="Leucine zipper domain"/>
    <property type="match status" value="1"/>
</dbReference>
<dbReference type="InterPro" id="IPR004827">
    <property type="entry name" value="bZIP"/>
</dbReference>
<dbReference type="PROSITE" id="PS00036">
    <property type="entry name" value="BZIP_BASIC"/>
    <property type="match status" value="1"/>
</dbReference>
<dbReference type="AlphaFoldDB" id="A0A0B6ZZV8"/>
<dbReference type="Gene3D" id="1.20.5.170">
    <property type="match status" value="1"/>
</dbReference>
<evidence type="ECO:0000256" key="1">
    <source>
        <dbReference type="SAM" id="MobiDB-lite"/>
    </source>
</evidence>
<dbReference type="SMART" id="SM00338">
    <property type="entry name" value="BRLZ"/>
    <property type="match status" value="1"/>
</dbReference>
<feature type="region of interest" description="Disordered" evidence="1">
    <location>
        <begin position="29"/>
        <end position="81"/>
    </location>
</feature>
<feature type="non-terminal residue" evidence="3">
    <location>
        <position position="1"/>
    </location>
</feature>
<dbReference type="GO" id="GO:0003700">
    <property type="term" value="F:DNA-binding transcription factor activity"/>
    <property type="evidence" value="ECO:0007669"/>
    <property type="project" value="InterPro"/>
</dbReference>